<reference evidence="2 3" key="1">
    <citation type="submission" date="2018-11" db="EMBL/GenBank/DDBJ databases">
        <authorList>
            <person name="Lopez-Roques C."/>
            <person name="Donnadieu C."/>
            <person name="Bouchez O."/>
            <person name="Klopp C."/>
            <person name="Cabau C."/>
            <person name="Zahm M."/>
        </authorList>
    </citation>
    <scope>NUCLEOTIDE SEQUENCE [LARGE SCALE GENOMIC DNA]</scope>
    <source>
        <strain evidence="2">RS831</strain>
        <tissue evidence="2">Whole body</tissue>
    </source>
</reference>
<dbReference type="AlphaFoldDB" id="A0A437CRF2"/>
<name>A0A437CRF2_ORYJA</name>
<evidence type="ECO:0000313" key="3">
    <source>
        <dbReference type="Proteomes" id="UP000283210"/>
    </source>
</evidence>
<feature type="compositionally biased region" description="Basic and acidic residues" evidence="1">
    <location>
        <begin position="69"/>
        <end position="88"/>
    </location>
</feature>
<feature type="region of interest" description="Disordered" evidence="1">
    <location>
        <begin position="69"/>
        <end position="91"/>
    </location>
</feature>
<organism evidence="2 3">
    <name type="scientific">Oryzias javanicus</name>
    <name type="common">Javanese ricefish</name>
    <name type="synonym">Aplocheilus javanicus</name>
    <dbReference type="NCBI Taxonomy" id="123683"/>
    <lineage>
        <taxon>Eukaryota</taxon>
        <taxon>Metazoa</taxon>
        <taxon>Chordata</taxon>
        <taxon>Craniata</taxon>
        <taxon>Vertebrata</taxon>
        <taxon>Euteleostomi</taxon>
        <taxon>Actinopterygii</taxon>
        <taxon>Neopterygii</taxon>
        <taxon>Teleostei</taxon>
        <taxon>Neoteleostei</taxon>
        <taxon>Acanthomorphata</taxon>
        <taxon>Ovalentaria</taxon>
        <taxon>Atherinomorphae</taxon>
        <taxon>Beloniformes</taxon>
        <taxon>Adrianichthyidae</taxon>
        <taxon>Oryziinae</taxon>
        <taxon>Oryzias</taxon>
    </lineage>
</organism>
<evidence type="ECO:0000313" key="2">
    <source>
        <dbReference type="EMBL" id="RVE65450.1"/>
    </source>
</evidence>
<sequence>MSDGSATASSALLCSAARGRHQTAAFHLHDVTAVHYVPRARVHSEEKNTRRTRQRRLCRISFNTCSRAACDRKSSQREGSGGRRDPDAILKSLSLKETTPLDCGLR</sequence>
<reference evidence="2 3" key="2">
    <citation type="submission" date="2019-01" db="EMBL/GenBank/DDBJ databases">
        <title>A chromosome length genome reference of the Java medaka (oryzias javanicus).</title>
        <authorList>
            <person name="Herpin A."/>
            <person name="Takehana Y."/>
            <person name="Naruse K."/>
            <person name="Ansai S."/>
            <person name="Kawaguchi M."/>
        </authorList>
    </citation>
    <scope>NUCLEOTIDE SEQUENCE [LARGE SCALE GENOMIC DNA]</scope>
    <source>
        <strain evidence="2">RS831</strain>
        <tissue evidence="2">Whole body</tissue>
    </source>
</reference>
<evidence type="ECO:0000256" key="1">
    <source>
        <dbReference type="SAM" id="MobiDB-lite"/>
    </source>
</evidence>
<protein>
    <submittedName>
        <fullName evidence="2">Uncharacterized protein</fullName>
    </submittedName>
</protein>
<dbReference type="Proteomes" id="UP000283210">
    <property type="component" value="Chromosome 12"/>
</dbReference>
<proteinExistence type="predicted"/>
<accession>A0A437CRF2</accession>
<keyword evidence="3" id="KW-1185">Reference proteome</keyword>
<dbReference type="EMBL" id="CM012448">
    <property type="protein sequence ID" value="RVE65450.1"/>
    <property type="molecule type" value="Genomic_DNA"/>
</dbReference>
<gene>
    <name evidence="2" type="ORF">OJAV_G00116620</name>
</gene>